<dbReference type="EMBL" id="CP093846">
    <property type="protein sequence ID" value="UNS96171.1"/>
    <property type="molecule type" value="Genomic_DNA"/>
</dbReference>
<dbReference type="Gene3D" id="3.40.50.2000">
    <property type="entry name" value="Glycogen Phosphorylase B"/>
    <property type="match status" value="2"/>
</dbReference>
<keyword evidence="5" id="KW-1185">Reference proteome</keyword>
<accession>A0ABY3XP25</accession>
<evidence type="ECO:0000259" key="3">
    <source>
        <dbReference type="Pfam" id="PF06722"/>
    </source>
</evidence>
<dbReference type="Pfam" id="PF06722">
    <property type="entry name" value="EryCIII-like_C"/>
    <property type="match status" value="1"/>
</dbReference>
<dbReference type="RefSeq" id="WP_242750103.1">
    <property type="nucleotide sequence ID" value="NZ_CP093846.1"/>
</dbReference>
<dbReference type="InterPro" id="IPR050426">
    <property type="entry name" value="Glycosyltransferase_28"/>
</dbReference>
<dbReference type="CDD" id="cd03784">
    <property type="entry name" value="GT1_Gtf-like"/>
    <property type="match status" value="1"/>
</dbReference>
<keyword evidence="1" id="KW-0808">Transferase</keyword>
<dbReference type="InterPro" id="IPR002213">
    <property type="entry name" value="UDP_glucos_trans"/>
</dbReference>
<evidence type="ECO:0000313" key="4">
    <source>
        <dbReference type="EMBL" id="UNS96171.1"/>
    </source>
</evidence>
<feature type="domain" description="Glycosyltransferase family 28 N-terminal" evidence="2">
    <location>
        <begin position="3"/>
        <end position="87"/>
    </location>
</feature>
<evidence type="ECO:0000313" key="5">
    <source>
        <dbReference type="Proteomes" id="UP001202244"/>
    </source>
</evidence>
<proteinExistence type="predicted"/>
<dbReference type="Proteomes" id="UP001202244">
    <property type="component" value="Chromosome"/>
</dbReference>
<dbReference type="InterPro" id="IPR010610">
    <property type="entry name" value="EryCIII-like_C"/>
</dbReference>
<gene>
    <name evidence="4" type="ORF">MMF93_06400</name>
</gene>
<dbReference type="InterPro" id="IPR004276">
    <property type="entry name" value="GlycoTrans_28_N"/>
</dbReference>
<dbReference type="SUPFAM" id="SSF53756">
    <property type="entry name" value="UDP-Glycosyltransferase/glycogen phosphorylase"/>
    <property type="match status" value="1"/>
</dbReference>
<evidence type="ECO:0000259" key="2">
    <source>
        <dbReference type="Pfam" id="PF03033"/>
    </source>
</evidence>
<organism evidence="4 5">
    <name type="scientific">Streptomyces tubbatahanensis</name>
    <dbReference type="NCBI Taxonomy" id="2923272"/>
    <lineage>
        <taxon>Bacteria</taxon>
        <taxon>Bacillati</taxon>
        <taxon>Actinomycetota</taxon>
        <taxon>Actinomycetes</taxon>
        <taxon>Kitasatosporales</taxon>
        <taxon>Streptomycetaceae</taxon>
        <taxon>Streptomyces</taxon>
    </lineage>
</organism>
<sequence length="421" mass="43566">MRVAVMTAGSRGDIAPYTGLAHGLAAAGHEVTVATHASFGPLVEAAGVGLCPLPVDPRAELESGRGRALHASSTGAGKALRLLAMARALVGDMAPPLAALARESDALVCSSSLAPLGHALGEGLGVPSLGAFLQPLHATREFGPPVLRGRSYGPWGNLLTGHLGNLALDRVFAETVRATLRDLPAAAPGASRAVRHRARERQRWPVLHGFSPAVVPRPRDWRPGLEVCGYWWPHDPPGARLPDRVEAFLAAGGPPVFVGLGSATVPDPEHTGATVVRALRAAGLRGVVQRGWAGLRAREADDVLAVEEVPHSLLFPRMAAVVHHCGAGTTAAGLRAGVPAVPVPVQFDAGFWASRLVALGVAPRAVPLRALTADRLAAALVAAVRDPSHARRARQVAARVRAEDGTGAVAAAVGALAERRR</sequence>
<name>A0ABY3XP25_9ACTN</name>
<dbReference type="PANTHER" id="PTHR48050">
    <property type="entry name" value="STEROL 3-BETA-GLUCOSYLTRANSFERASE"/>
    <property type="match status" value="1"/>
</dbReference>
<reference evidence="4 5" key="1">
    <citation type="journal article" date="2023" name="Microbiol. Spectr.">
        <title>Synergy between Genome Mining, Metabolomics, and Bioinformatics Uncovers Antibacterial Chlorinated Carbazole Alkaloids and Their Biosynthetic Gene Cluster from Streptomyces tubbatahanensis sp. nov., a Novel Actinomycete Isolated from Sulu Sea, Philippines.</title>
        <authorList>
            <person name="Tenebro C.P."/>
            <person name="Trono D.J.V.L."/>
            <person name="Balida L.A.P."/>
            <person name="Bayog L.K.A."/>
            <person name="Bruna J.R."/>
            <person name="Sabido E.M."/>
            <person name="Caspe D.P.C."/>
            <person name="de Los Santos E.L.C."/>
            <person name="Saludes J.P."/>
            <person name="Dalisay D.S."/>
        </authorList>
    </citation>
    <scope>NUCLEOTIDE SEQUENCE [LARGE SCALE GENOMIC DNA]</scope>
    <source>
        <strain evidence="4 5">DSD3025</strain>
    </source>
</reference>
<evidence type="ECO:0000256" key="1">
    <source>
        <dbReference type="ARBA" id="ARBA00022679"/>
    </source>
</evidence>
<protein>
    <submittedName>
        <fullName evidence="4">Glycosyltransferase</fullName>
    </submittedName>
</protein>
<dbReference type="PANTHER" id="PTHR48050:SF13">
    <property type="entry name" value="STEROL 3-BETA-GLUCOSYLTRANSFERASE UGT80A2"/>
    <property type="match status" value="1"/>
</dbReference>
<feature type="domain" description="Erythromycin biosynthesis protein CIII-like C-terminal" evidence="3">
    <location>
        <begin position="301"/>
        <end position="405"/>
    </location>
</feature>
<dbReference type="Pfam" id="PF03033">
    <property type="entry name" value="Glyco_transf_28"/>
    <property type="match status" value="1"/>
</dbReference>